<dbReference type="EMBL" id="CP006943">
    <property type="protein sequence ID" value="AHG75142.1"/>
    <property type="molecule type" value="Genomic_DNA"/>
</dbReference>
<dbReference type="PRINTS" id="PR00176">
    <property type="entry name" value="NANEUSMPORT"/>
</dbReference>
<keyword evidence="3 6" id="KW-0812">Transmembrane</keyword>
<dbReference type="PATRIC" id="fig|1433287.3.peg.615"/>
<evidence type="ECO:0000256" key="3">
    <source>
        <dbReference type="ARBA" id="ARBA00022692"/>
    </source>
</evidence>
<dbReference type="AlphaFoldDB" id="W0QA18"/>
<dbReference type="InterPro" id="IPR047218">
    <property type="entry name" value="YocR/YhdH-like"/>
</dbReference>
<comment type="subcellular location">
    <subcellularLocation>
        <location evidence="1">Membrane</location>
        <topology evidence="1">Multi-pass membrane protein</topology>
    </subcellularLocation>
</comment>
<keyword evidence="9" id="KW-1185">Reference proteome</keyword>
<dbReference type="InterPro" id="IPR037272">
    <property type="entry name" value="SNS_sf"/>
</dbReference>
<dbReference type="PROSITE" id="PS00610">
    <property type="entry name" value="NA_NEUROTRAN_SYMP_1"/>
    <property type="match status" value="1"/>
</dbReference>
<dbReference type="CDD" id="cd10336">
    <property type="entry name" value="SLC6sbd_Tyt1-Like"/>
    <property type="match status" value="1"/>
</dbReference>
<feature type="transmembrane region" description="Helical" evidence="7">
    <location>
        <begin position="101"/>
        <end position="125"/>
    </location>
</feature>
<proteinExistence type="inferred from homology"/>
<evidence type="ECO:0000256" key="7">
    <source>
        <dbReference type="SAM" id="Phobius"/>
    </source>
</evidence>
<feature type="transmembrane region" description="Helical" evidence="7">
    <location>
        <begin position="155"/>
        <end position="177"/>
    </location>
</feature>
<feature type="transmembrane region" description="Helical" evidence="7">
    <location>
        <begin position="398"/>
        <end position="420"/>
    </location>
</feature>
<dbReference type="PANTHER" id="PTHR42948">
    <property type="entry name" value="TRANSPORTER"/>
    <property type="match status" value="1"/>
</dbReference>
<evidence type="ECO:0000256" key="2">
    <source>
        <dbReference type="ARBA" id="ARBA00022448"/>
    </source>
</evidence>
<dbReference type="NCBIfam" id="NF037979">
    <property type="entry name" value="Na_transp"/>
    <property type="match status" value="1"/>
</dbReference>
<organism evidence="8 9">
    <name type="scientific">Mannheimia varigena USDA-ARS-USMARC-1296</name>
    <dbReference type="NCBI Taxonomy" id="1433287"/>
    <lineage>
        <taxon>Bacteria</taxon>
        <taxon>Pseudomonadati</taxon>
        <taxon>Pseudomonadota</taxon>
        <taxon>Gammaproteobacteria</taxon>
        <taxon>Pasteurellales</taxon>
        <taxon>Pasteurellaceae</taxon>
        <taxon>Mannheimia</taxon>
    </lineage>
</organism>
<feature type="transmembrane region" description="Helical" evidence="7">
    <location>
        <begin position="232"/>
        <end position="258"/>
    </location>
</feature>
<feature type="transmembrane region" description="Helical" evidence="7">
    <location>
        <begin position="52"/>
        <end position="70"/>
    </location>
</feature>
<keyword evidence="4 7" id="KW-1133">Transmembrane helix</keyword>
<evidence type="ECO:0000313" key="8">
    <source>
        <dbReference type="EMBL" id="AHG75142.1"/>
    </source>
</evidence>
<evidence type="ECO:0000256" key="1">
    <source>
        <dbReference type="ARBA" id="ARBA00004141"/>
    </source>
</evidence>
<evidence type="ECO:0000313" key="9">
    <source>
        <dbReference type="Proteomes" id="UP000066995"/>
    </source>
</evidence>
<dbReference type="KEGG" id="mvi:X808_6190"/>
<keyword evidence="6" id="KW-0769">Symport</keyword>
<keyword evidence="2 6" id="KW-0813">Transport</keyword>
<comment type="similarity">
    <text evidence="6">Belongs to the sodium:neurotransmitter symporter (SNF) (TC 2.A.22) family.</text>
</comment>
<dbReference type="InterPro" id="IPR000175">
    <property type="entry name" value="Na/ntran_symport"/>
</dbReference>
<dbReference type="HOGENOM" id="CLU_006855_3_4_6"/>
<feature type="transmembrane region" description="Helical" evidence="7">
    <location>
        <begin position="21"/>
        <end position="40"/>
    </location>
</feature>
<feature type="transmembrane region" description="Helical" evidence="7">
    <location>
        <begin position="360"/>
        <end position="378"/>
    </location>
</feature>
<keyword evidence="5 7" id="KW-0472">Membrane</keyword>
<dbReference type="eggNOG" id="COG0733">
    <property type="taxonomic scope" value="Bacteria"/>
</dbReference>
<accession>W0QA18</accession>
<dbReference type="PROSITE" id="PS50267">
    <property type="entry name" value="NA_NEUROTRAN_SYMP_3"/>
    <property type="match status" value="1"/>
</dbReference>
<evidence type="ECO:0000256" key="4">
    <source>
        <dbReference type="ARBA" id="ARBA00022989"/>
    </source>
</evidence>
<dbReference type="Proteomes" id="UP000066995">
    <property type="component" value="Chromosome"/>
</dbReference>
<dbReference type="GO" id="GO:0016020">
    <property type="term" value="C:membrane"/>
    <property type="evidence" value="ECO:0007669"/>
    <property type="project" value="UniProtKB-SubCell"/>
</dbReference>
<dbReference type="SUPFAM" id="SSF161070">
    <property type="entry name" value="SNF-like"/>
    <property type="match status" value="1"/>
</dbReference>
<name>W0QA18_9PAST</name>
<evidence type="ECO:0000256" key="5">
    <source>
        <dbReference type="ARBA" id="ARBA00023136"/>
    </source>
</evidence>
<feature type="transmembrane region" description="Helical" evidence="7">
    <location>
        <begin position="441"/>
        <end position="457"/>
    </location>
</feature>
<protein>
    <recommendedName>
        <fullName evidence="6">Transporter</fullName>
    </recommendedName>
</protein>
<sequence length="458" mass="50224">MPVEYQMANQSEERQSWSSRLAYIMTVAGATVGFGATWRFPYLVGENGGGAYVFLFCIAMIVIGIPMILVENVIGRRMRVNAVDAFGGSANGKKISPAWKILGYMGLLGAFGILAYYMVLGGWVLNYIGSLITGNLDLSTPVTVETTYQFFQQSIFNSPVIIITYTAIFVLVNYFILVKGIVDGIERSVKYLMPILFVFLLVMVIRNVTLPGAVEGIKFYLMPDFSKITPKLFVFVLGQVFFALSLGFGVLITLSSYLDKNENLVKTATITGVMNTIIAVLAGFMIFPSLFSFGVAPNSGPTLVFQSLPIVFSNMWGGTIFAIIFFALLVVAALTTSLTIYEVIITALQEKANISRKKAIFITLATIFILGNIPSALSDNVLKDVQIMGKSIFDAFDYISGNILFILTALGSAIFVGFVLKDEAKEELGAGKTLTNIWFNYVRFVIPVIILVIFFNSL</sequence>
<reference evidence="8 9" key="1">
    <citation type="submission" date="2013-12" db="EMBL/GenBank/DDBJ databases">
        <title>Annotation of the Mannheimia varigena USDA-ARS-USMARC-1296 complete genome.</title>
        <authorList>
            <person name="Harhay G.P."/>
            <person name="Clawson M.L."/>
            <person name="Murray R.W."/>
            <person name="Lubbers B.V."/>
            <person name="Heaton M.P."/>
            <person name="Chitko-Mckown C.G."/>
            <person name="Harhay D.M."/>
            <person name="Smith T.P.L."/>
        </authorList>
    </citation>
    <scope>NUCLEOTIDE SEQUENCE [LARGE SCALE GENOMIC DNA]</scope>
    <source>
        <strain evidence="8 9">USDA-ARS-USMARC-1296</strain>
    </source>
</reference>
<evidence type="ECO:0000256" key="6">
    <source>
        <dbReference type="RuleBase" id="RU003732"/>
    </source>
</evidence>
<dbReference type="Pfam" id="PF00209">
    <property type="entry name" value="SNF"/>
    <property type="match status" value="2"/>
</dbReference>
<dbReference type="PANTHER" id="PTHR42948:SF1">
    <property type="entry name" value="TRANSPORTER"/>
    <property type="match status" value="1"/>
</dbReference>
<dbReference type="STRING" id="1433287.X808_6190"/>
<dbReference type="GO" id="GO:0015293">
    <property type="term" value="F:symporter activity"/>
    <property type="evidence" value="ECO:0007669"/>
    <property type="project" value="UniProtKB-KW"/>
</dbReference>
<feature type="transmembrane region" description="Helical" evidence="7">
    <location>
        <begin position="270"/>
        <end position="295"/>
    </location>
</feature>
<feature type="transmembrane region" description="Helical" evidence="7">
    <location>
        <begin position="189"/>
        <end position="212"/>
    </location>
</feature>
<gene>
    <name evidence="8" type="ORF">X808_6190</name>
</gene>
<feature type="transmembrane region" description="Helical" evidence="7">
    <location>
        <begin position="315"/>
        <end position="348"/>
    </location>
</feature>